<dbReference type="SUPFAM" id="SSF54373">
    <property type="entry name" value="FAD-linked reductases, C-terminal domain"/>
    <property type="match status" value="1"/>
</dbReference>
<dbReference type="PANTHER" id="PTHR13789">
    <property type="entry name" value="MONOOXYGENASE"/>
    <property type="match status" value="1"/>
</dbReference>
<dbReference type="AlphaFoldDB" id="A0A369UND9"/>
<accession>A0A369UND9</accession>
<dbReference type="PRINTS" id="PR00420">
    <property type="entry name" value="RNGMNOXGNASE"/>
</dbReference>
<comment type="caution">
    <text evidence="5">The sequence shown here is derived from an EMBL/GenBank/DDBJ whole genome shotgun (WGS) entry which is preliminary data.</text>
</comment>
<name>A0A369UND9_9GAMM</name>
<dbReference type="RefSeq" id="WP_114847379.1">
    <property type="nucleotide sequence ID" value="NZ_JBHSPE010000001.1"/>
</dbReference>
<dbReference type="EMBL" id="QQAH01000024">
    <property type="protein sequence ID" value="RDD79829.1"/>
    <property type="molecule type" value="Genomic_DNA"/>
</dbReference>
<dbReference type="GO" id="GO:0071949">
    <property type="term" value="F:FAD binding"/>
    <property type="evidence" value="ECO:0007669"/>
    <property type="project" value="InterPro"/>
</dbReference>
<dbReference type="Pfam" id="PF01494">
    <property type="entry name" value="FAD_binding_3"/>
    <property type="match status" value="2"/>
</dbReference>
<dbReference type="InterPro" id="IPR002938">
    <property type="entry name" value="FAD-bd"/>
</dbReference>
<dbReference type="GO" id="GO:0004497">
    <property type="term" value="F:monooxygenase activity"/>
    <property type="evidence" value="ECO:0007669"/>
    <property type="project" value="UniProtKB-KW"/>
</dbReference>
<dbReference type="SMR" id="A0A369UND9"/>
<evidence type="ECO:0000256" key="3">
    <source>
        <dbReference type="SAM" id="MobiDB-lite"/>
    </source>
</evidence>
<feature type="region of interest" description="Disordered" evidence="3">
    <location>
        <begin position="405"/>
        <end position="427"/>
    </location>
</feature>
<keyword evidence="2" id="KW-0503">Monooxygenase</keyword>
<sequence length="427" mass="46031">MSTVTHADVVIAGAGIGGLTAALALHAQGVKKILVLEAASEIRQLGVGINIQPPAIAELTALGLGGALAAIGIATRELRYLDHAGKTLWTEPRGIAAGNKFPQYSIHRGKLQMLLFDTVRERLGVDAVRTGIRLHTFEEMRDGIRVYAHDRVADATVTFDAGALIGADGMHSAVLSQLHPERTQLSAAKVRMWRGVTETGAFLDGRTMIVANDEHSSRLVAYPISPSHTKEGRALVNWVCLVPDATHGLPVDTDWNYTGRLEDVLPHYANWDFGWLDVADLLMRSNLILQYPMVDRDPLGSWGTGRVTLLGDAAHLMYPVGAHGGSQAIVDAITLAAELGRAELTQADDTAAALRRYENVRRPATSEVIHANRNRDSAERAVAKRTDPDKTAAFEAITSTYSTIVERPSASGEQVVSRNYSNTASAD</sequence>
<feature type="domain" description="FAD-binding" evidence="4">
    <location>
        <begin position="301"/>
        <end position="369"/>
    </location>
</feature>
<dbReference type="Gene3D" id="3.50.50.60">
    <property type="entry name" value="FAD/NAD(P)-binding domain"/>
    <property type="match status" value="1"/>
</dbReference>
<organism evidence="5 6">
    <name type="scientific">Dyella tabacisoli</name>
    <dbReference type="NCBI Taxonomy" id="2282381"/>
    <lineage>
        <taxon>Bacteria</taxon>
        <taxon>Pseudomonadati</taxon>
        <taxon>Pseudomonadota</taxon>
        <taxon>Gammaproteobacteria</taxon>
        <taxon>Lysobacterales</taxon>
        <taxon>Rhodanobacteraceae</taxon>
        <taxon>Dyella</taxon>
    </lineage>
</organism>
<dbReference type="NCBIfam" id="NF005720">
    <property type="entry name" value="PRK07538.1"/>
    <property type="match status" value="1"/>
</dbReference>
<dbReference type="PANTHER" id="PTHR13789:SF268">
    <property type="entry name" value="5-METHYLPHENAZINE-1-CARBOXYLATE 1-MONOOXYGENASE"/>
    <property type="match status" value="1"/>
</dbReference>
<dbReference type="InterPro" id="IPR050493">
    <property type="entry name" value="FAD-dep_Monooxygenase_BioMet"/>
</dbReference>
<dbReference type="SUPFAM" id="SSF51905">
    <property type="entry name" value="FAD/NAD(P)-binding domain"/>
    <property type="match status" value="1"/>
</dbReference>
<dbReference type="Proteomes" id="UP000253782">
    <property type="component" value="Unassembled WGS sequence"/>
</dbReference>
<evidence type="ECO:0000256" key="2">
    <source>
        <dbReference type="ARBA" id="ARBA00023033"/>
    </source>
</evidence>
<evidence type="ECO:0000313" key="5">
    <source>
        <dbReference type="EMBL" id="RDD79829.1"/>
    </source>
</evidence>
<dbReference type="Gene3D" id="3.30.9.30">
    <property type="match status" value="1"/>
</dbReference>
<dbReference type="InterPro" id="IPR036188">
    <property type="entry name" value="FAD/NAD-bd_sf"/>
</dbReference>
<reference evidence="5 6" key="1">
    <citation type="submission" date="2018-07" db="EMBL/GenBank/DDBJ databases">
        <title>Dyella tabacisoli L4-6T, whole genome shotgun sequence.</title>
        <authorList>
            <person name="Zhou X.-K."/>
            <person name="Li W.-J."/>
            <person name="Duan Y.-Q."/>
        </authorList>
    </citation>
    <scope>NUCLEOTIDE SEQUENCE [LARGE SCALE GENOMIC DNA]</scope>
    <source>
        <strain evidence="5 6">L4-6</strain>
    </source>
</reference>
<evidence type="ECO:0000256" key="1">
    <source>
        <dbReference type="ARBA" id="ARBA00023002"/>
    </source>
</evidence>
<evidence type="ECO:0000259" key="4">
    <source>
        <dbReference type="Pfam" id="PF01494"/>
    </source>
</evidence>
<dbReference type="OrthoDB" id="9782160at2"/>
<proteinExistence type="predicted"/>
<protein>
    <submittedName>
        <fullName evidence="5">FAD-binding protein</fullName>
    </submittedName>
</protein>
<feature type="domain" description="FAD-binding" evidence="4">
    <location>
        <begin position="7"/>
        <end position="184"/>
    </location>
</feature>
<gene>
    <name evidence="5" type="ORF">DVJ77_20415</name>
</gene>
<evidence type="ECO:0000313" key="6">
    <source>
        <dbReference type="Proteomes" id="UP000253782"/>
    </source>
</evidence>
<keyword evidence="6" id="KW-1185">Reference proteome</keyword>
<keyword evidence="1" id="KW-0560">Oxidoreductase</keyword>
<feature type="compositionally biased region" description="Polar residues" evidence="3">
    <location>
        <begin position="411"/>
        <end position="427"/>
    </location>
</feature>